<dbReference type="Proteomes" id="UP000734823">
    <property type="component" value="Unassembled WGS sequence"/>
</dbReference>
<accession>A0ABR7L9Q5</accession>
<keyword evidence="1" id="KW-1133">Transmembrane helix</keyword>
<gene>
    <name evidence="2" type="ORF">GPZ80_19950</name>
</gene>
<organism evidence="2 3">
    <name type="scientific">Actinokineospora xionganensis</name>
    <dbReference type="NCBI Taxonomy" id="2684470"/>
    <lineage>
        <taxon>Bacteria</taxon>
        <taxon>Bacillati</taxon>
        <taxon>Actinomycetota</taxon>
        <taxon>Actinomycetes</taxon>
        <taxon>Pseudonocardiales</taxon>
        <taxon>Pseudonocardiaceae</taxon>
        <taxon>Actinokineospora</taxon>
    </lineage>
</organism>
<sequence>MYVTWYWWPLPLIAAVLLSAEIHMGYPGVRAWLPYVVIVPLALLLIVRSGRTKVAVEDGELLVGDAHLPLEFVGEVEVFEAKDKRRVLGPHLDPAAFMLHRGWVGPLLRVQVTDPADPTPYWVFSTRKPAELAAILRAA</sequence>
<keyword evidence="1" id="KW-0472">Membrane</keyword>
<dbReference type="InterPro" id="IPR021443">
    <property type="entry name" value="DUF3093"/>
</dbReference>
<reference evidence="2 3" key="1">
    <citation type="submission" date="2020-06" db="EMBL/GenBank/DDBJ databases">
        <title>Actinokineospora xiongansis sp. nov., isolated from soil of Baiyangdian.</title>
        <authorList>
            <person name="Zhang X."/>
        </authorList>
    </citation>
    <scope>NUCLEOTIDE SEQUENCE [LARGE SCALE GENOMIC DNA]</scope>
    <source>
        <strain evidence="2 3">HBU206404</strain>
    </source>
</reference>
<keyword evidence="3" id="KW-1185">Reference proteome</keyword>
<evidence type="ECO:0000313" key="3">
    <source>
        <dbReference type="Proteomes" id="UP000734823"/>
    </source>
</evidence>
<evidence type="ECO:0000256" key="1">
    <source>
        <dbReference type="SAM" id="Phobius"/>
    </source>
</evidence>
<keyword evidence="1" id="KW-0812">Transmembrane</keyword>
<comment type="caution">
    <text evidence="2">The sequence shown here is derived from an EMBL/GenBank/DDBJ whole genome shotgun (WGS) entry which is preliminary data.</text>
</comment>
<dbReference type="Pfam" id="PF11292">
    <property type="entry name" value="DUF3093"/>
    <property type="match status" value="1"/>
</dbReference>
<protein>
    <submittedName>
        <fullName evidence="2">DUF3093 domain-containing protein</fullName>
    </submittedName>
</protein>
<evidence type="ECO:0000313" key="2">
    <source>
        <dbReference type="EMBL" id="MBC6449440.1"/>
    </source>
</evidence>
<dbReference type="EMBL" id="JABVED010000011">
    <property type="protein sequence ID" value="MBC6449440.1"/>
    <property type="molecule type" value="Genomic_DNA"/>
</dbReference>
<feature type="transmembrane region" description="Helical" evidence="1">
    <location>
        <begin position="29"/>
        <end position="47"/>
    </location>
</feature>
<name>A0ABR7L9Q5_9PSEU</name>
<proteinExistence type="predicted"/>